<dbReference type="GO" id="GO:0005886">
    <property type="term" value="C:plasma membrane"/>
    <property type="evidence" value="ECO:0007669"/>
    <property type="project" value="UniProtKB-SubCell"/>
</dbReference>
<feature type="transmembrane region" description="Helical" evidence="17">
    <location>
        <begin position="475"/>
        <end position="495"/>
    </location>
</feature>
<comment type="subcellular location">
    <subcellularLocation>
        <location evidence="2">Cell membrane</location>
        <topology evidence="2">Multi-pass membrane protein</topology>
    </subcellularLocation>
    <subcellularLocation>
        <location evidence="1">Vacuole membrane</location>
        <topology evidence="1">Multi-pass membrane protein</topology>
    </subcellularLocation>
</comment>
<gene>
    <name evidence="20" type="ORF">MCOR_37861</name>
</gene>
<evidence type="ECO:0000256" key="12">
    <source>
        <dbReference type="ARBA" id="ARBA00022989"/>
    </source>
</evidence>
<dbReference type="PANTHER" id="PTHR24223">
    <property type="entry name" value="ATP-BINDING CASSETTE SUB-FAMILY C"/>
    <property type="match status" value="1"/>
</dbReference>
<keyword evidence="10" id="KW-0067">ATP-binding</keyword>
<feature type="transmembrane region" description="Helical" evidence="17">
    <location>
        <begin position="139"/>
        <end position="158"/>
    </location>
</feature>
<dbReference type="PROSITE" id="PS50929">
    <property type="entry name" value="ABC_TM1F"/>
    <property type="match status" value="2"/>
</dbReference>
<evidence type="ECO:0000259" key="18">
    <source>
        <dbReference type="PROSITE" id="PS50893"/>
    </source>
</evidence>
<comment type="catalytic activity">
    <reaction evidence="15">
        <text>leukotriene C4(in) + ATP + H2O = leukotriene C4(out) + ADP + phosphate + H(+)</text>
        <dbReference type="Rhea" id="RHEA:38963"/>
        <dbReference type="ChEBI" id="CHEBI:15377"/>
        <dbReference type="ChEBI" id="CHEBI:15378"/>
        <dbReference type="ChEBI" id="CHEBI:30616"/>
        <dbReference type="ChEBI" id="CHEBI:43474"/>
        <dbReference type="ChEBI" id="CHEBI:57973"/>
        <dbReference type="ChEBI" id="CHEBI:456216"/>
    </reaction>
    <physiologicalReaction direction="left-to-right" evidence="15">
        <dbReference type="Rhea" id="RHEA:38964"/>
    </physiologicalReaction>
</comment>
<keyword evidence="9" id="KW-0547">Nucleotide-binding</keyword>
<dbReference type="InterPro" id="IPR050173">
    <property type="entry name" value="ABC_transporter_C-like"/>
</dbReference>
<feature type="transmembrane region" description="Helical" evidence="17">
    <location>
        <begin position="108"/>
        <end position="127"/>
    </location>
</feature>
<dbReference type="NCBIfam" id="TIGR00957">
    <property type="entry name" value="MRP_assoc_pro"/>
    <property type="match status" value="1"/>
</dbReference>
<dbReference type="CDD" id="cd18603">
    <property type="entry name" value="ABC_6TM_MRP1_2_3_6_D2_like"/>
    <property type="match status" value="1"/>
</dbReference>
<dbReference type="Pfam" id="PF00005">
    <property type="entry name" value="ABC_tran"/>
    <property type="match status" value="2"/>
</dbReference>
<evidence type="ECO:0000256" key="16">
    <source>
        <dbReference type="SAM" id="MobiDB-lite"/>
    </source>
</evidence>
<feature type="transmembrane region" description="Helical" evidence="17">
    <location>
        <begin position="1043"/>
        <end position="1066"/>
    </location>
</feature>
<feature type="transmembrane region" description="Helical" evidence="17">
    <location>
        <begin position="371"/>
        <end position="391"/>
    </location>
</feature>
<organism evidence="20 21">
    <name type="scientific">Mytilus coruscus</name>
    <name type="common">Sea mussel</name>
    <dbReference type="NCBI Taxonomy" id="42192"/>
    <lineage>
        <taxon>Eukaryota</taxon>
        <taxon>Metazoa</taxon>
        <taxon>Spiralia</taxon>
        <taxon>Lophotrochozoa</taxon>
        <taxon>Mollusca</taxon>
        <taxon>Bivalvia</taxon>
        <taxon>Autobranchia</taxon>
        <taxon>Pteriomorphia</taxon>
        <taxon>Mytilida</taxon>
        <taxon>Mytiloidea</taxon>
        <taxon>Mytilidae</taxon>
        <taxon>Mytilinae</taxon>
        <taxon>Mytilus</taxon>
    </lineage>
</organism>
<feature type="transmembrane region" description="Helical" evidence="17">
    <location>
        <begin position="450"/>
        <end position="469"/>
    </location>
</feature>
<feature type="domain" description="ABC transporter" evidence="18">
    <location>
        <begin position="650"/>
        <end position="874"/>
    </location>
</feature>
<dbReference type="GO" id="GO:0016887">
    <property type="term" value="F:ATP hydrolysis activity"/>
    <property type="evidence" value="ECO:0007669"/>
    <property type="project" value="InterPro"/>
</dbReference>
<dbReference type="InterPro" id="IPR011527">
    <property type="entry name" value="ABC1_TM_dom"/>
</dbReference>
<feature type="transmembrane region" description="Helical" evidence="17">
    <location>
        <begin position="1226"/>
        <end position="1247"/>
    </location>
</feature>
<keyword evidence="13 17" id="KW-0472">Membrane</keyword>
<keyword evidence="21" id="KW-1185">Reference proteome</keyword>
<feature type="transmembrane region" description="Helical" evidence="17">
    <location>
        <begin position="35"/>
        <end position="55"/>
    </location>
</feature>
<evidence type="ECO:0000256" key="3">
    <source>
        <dbReference type="ARBA" id="ARBA00009726"/>
    </source>
</evidence>
<dbReference type="CDD" id="cd03244">
    <property type="entry name" value="ABCC_MRP_domain2"/>
    <property type="match status" value="1"/>
</dbReference>
<dbReference type="InterPro" id="IPR003593">
    <property type="entry name" value="AAA+_ATPase"/>
</dbReference>
<dbReference type="FunFam" id="1.20.1560.10:FF:000001">
    <property type="entry name" value="ATP-binding cassette subfamily C member 1"/>
    <property type="match status" value="1"/>
</dbReference>
<dbReference type="SUPFAM" id="SSF90123">
    <property type="entry name" value="ABC transporter transmembrane region"/>
    <property type="match status" value="2"/>
</dbReference>
<dbReference type="InterPro" id="IPR027417">
    <property type="entry name" value="P-loop_NTPase"/>
</dbReference>
<feature type="domain" description="ABC transmembrane type-1" evidence="19">
    <location>
        <begin position="995"/>
        <end position="1281"/>
    </location>
</feature>
<sequence>MVQSFEEFCGGSLWDETRLLNGSYPEFTDCFQQTLLVWVPCGFLWLSAPFYLYHLLNADGVTRPHSFLSVAKTFVSGVLFFLSIVELLRDANNKDDEEASKRTHNSLFVAHSLKAATYLLTVLLIYLERIRGFITSGVLFIFWFLMLVASIIPFYTLIEQDVYHKDFFRFSIFYVYFFLIVVQFVLHCFAEKITRRGYYELNTKQCLEVEASFLSRLTFWWMTGLIIIGYKKPLEEADISELHPRDKSDVVIPTFDEAWKKEYAKHEKIREKSVKYSRPEQSINQKHRSSEKTPLLSRQPSVTFKTGKPAKKENKGSLFKVLCKIYGPSMLRAWFCKFMYDLMQFTSPILLSALIGYTTNKRIGKKVEPEWHGYTLAGAFFIVSFLQSTFFHQNFHIGMSTGMRARSAMIAAVYKKSLTMNNEARKTSTVGEIVNIMGVDCQRLQDMSGYLWMLWSAPFQIILATVLLWQQLGPSVLAGLAVMILLIPLNAAISVKQRNMQTALMRYKDARLKLMNEVLSGIKVLKLYAWEQSFQQKVLDIRNKELGILKRYGYLQAFSTFSFTCAPFLVTLASFATYVLISDENYLDAQKAFVSLSLFNILRFPINLLPMMISYVIQLNVSITRLSKFLKNGDLDPDNVQHRPLEGVAIKVEGGTFSWDKELQPALKDIDLEVKDGKLIAVVGTVGAGKSSLISAFLGEMEKLNGNVNVKGSIAYVPQQAWIQNATVRDNILFGKEMDQCKYNNVVESCALKSDFEILTGGDLTEIGEKGINLSGGQKQRVSLARAVYNNADVYMLDDPLSAVDSHVGKHIFKNVIGREGLLQNKTRVLVTHGIHWLPMVDTVVVMSDGVISEMGSYEELMSHEGPFAQFLKAYLIQKAETEDDEEEVEEDPEIQQMKSKILERLESVTSDTGTATSGDESKVRKRSSKGHAKKTALSRGISTFDALECKPLPTPKKDKKDVEKLIEDEKREKGKVAWKVFMMYLRAIGLVATFWIFILYVLYQGASIASNIWLSQWTDDKQLQDRSKANTTEYKDRNMMFLGVYGGLGIVQGIMVLIYSLVAILRQVRASAQLHYDMLNNIMKAPMAFFDTTPVGRIVNRFSSDVATIDSMLPMNFRMFLGTVIGTLGTLVVISYSTPIFLTVVLPLAIVYYLMQKFYIPTSRQLQRLESTTKSPIFNHFSETINGASTLRAYKEEPRFIQESLDRVDKNISFYFTRIASNRWLGWRLEFIGNLIVFSAALFAVVSDISGGLVGLSVSYALQITSALNMLVRNSSELETNVVSVERLKEYAEVETEAEWIRPFRRPPHDWPQSGACNFIDYKTRYREGLDLVIRGLTCQIQGGEKVGIVGRTGAGKSSLMMALFRLIEASDGSIVIDGQRISDMGLHDLRSKLTILPQDPVLFSGTLRMNLDPFDQYTDSQIWTSLEHAHLKKFVSELPERLSHECGEGGGNLSVGQRQLICLARTLLRKTKILVLDEATAAVDMETDELIQKTIREEFKDCTILTIAHRLNTILDYDKVMVLDQGLIKEYDSPDSLLKDKTTVFYGMAKAANIVS</sequence>
<evidence type="ECO:0000313" key="21">
    <source>
        <dbReference type="Proteomes" id="UP000507470"/>
    </source>
</evidence>
<feature type="transmembrane region" description="Helical" evidence="17">
    <location>
        <begin position="1141"/>
        <end position="1161"/>
    </location>
</feature>
<feature type="domain" description="ABC transmembrane type-1" evidence="19">
    <location>
        <begin position="335"/>
        <end position="618"/>
    </location>
</feature>
<keyword evidence="12 17" id="KW-1133">Transmembrane helix</keyword>
<dbReference type="EMBL" id="CACVKT020006897">
    <property type="protein sequence ID" value="CAC5404032.1"/>
    <property type="molecule type" value="Genomic_DNA"/>
</dbReference>
<evidence type="ECO:0000256" key="14">
    <source>
        <dbReference type="ARBA" id="ARBA00024220"/>
    </source>
</evidence>
<dbReference type="OrthoDB" id="6500128at2759"/>
<feature type="region of interest" description="Disordered" evidence="16">
    <location>
        <begin position="272"/>
        <end position="311"/>
    </location>
</feature>
<dbReference type="PROSITE" id="PS50893">
    <property type="entry name" value="ABC_TRANSPORTER_2"/>
    <property type="match status" value="2"/>
</dbReference>
<feature type="transmembrane region" description="Helical" evidence="17">
    <location>
        <begin position="552"/>
        <end position="581"/>
    </location>
</feature>
<dbReference type="CDD" id="cd03250">
    <property type="entry name" value="ABCC_MRP_domain1"/>
    <property type="match status" value="1"/>
</dbReference>
<evidence type="ECO:0000256" key="10">
    <source>
        <dbReference type="ARBA" id="ARBA00022840"/>
    </source>
</evidence>
<protein>
    <recommendedName>
        <fullName evidence="14">ABC-type glutathione-S-conjugate transporter</fullName>
        <ecNumber evidence="14">7.6.2.3</ecNumber>
    </recommendedName>
</protein>
<dbReference type="InterPro" id="IPR003439">
    <property type="entry name" value="ABC_transporter-like_ATP-bd"/>
</dbReference>
<dbReference type="GO" id="GO:0005774">
    <property type="term" value="C:vacuolar membrane"/>
    <property type="evidence" value="ECO:0007669"/>
    <property type="project" value="UniProtKB-SubCell"/>
</dbReference>
<feature type="compositionally biased region" description="Polar residues" evidence="16">
    <location>
        <begin position="909"/>
        <end position="919"/>
    </location>
</feature>
<evidence type="ECO:0000256" key="9">
    <source>
        <dbReference type="ARBA" id="ARBA00022741"/>
    </source>
</evidence>
<evidence type="ECO:0000256" key="7">
    <source>
        <dbReference type="ARBA" id="ARBA00022692"/>
    </source>
</evidence>
<feature type="transmembrane region" description="Helical" evidence="17">
    <location>
        <begin position="981"/>
        <end position="1004"/>
    </location>
</feature>
<feature type="transmembrane region" description="Helical" evidence="17">
    <location>
        <begin position="601"/>
        <end position="621"/>
    </location>
</feature>
<keyword evidence="6" id="KW-0926">Vacuole</keyword>
<keyword evidence="11" id="KW-1278">Translocase</keyword>
<dbReference type="Gene3D" id="1.20.1560.10">
    <property type="entry name" value="ABC transporter type 1, transmembrane domain"/>
    <property type="match status" value="2"/>
</dbReference>
<evidence type="ECO:0000256" key="11">
    <source>
        <dbReference type="ARBA" id="ARBA00022967"/>
    </source>
</evidence>
<dbReference type="InterPro" id="IPR005292">
    <property type="entry name" value="MRP"/>
</dbReference>
<dbReference type="EC" id="7.6.2.3" evidence="14"/>
<dbReference type="InterPro" id="IPR036640">
    <property type="entry name" value="ABC1_TM_sf"/>
</dbReference>
<dbReference type="GO" id="GO:0015431">
    <property type="term" value="F:ABC-type glutathione S-conjugate transporter activity"/>
    <property type="evidence" value="ECO:0007669"/>
    <property type="project" value="UniProtKB-EC"/>
</dbReference>
<dbReference type="Gene3D" id="3.40.50.300">
    <property type="entry name" value="P-loop containing nucleotide triphosphate hydrolases"/>
    <property type="match status" value="2"/>
</dbReference>
<dbReference type="Proteomes" id="UP000507470">
    <property type="component" value="Unassembled WGS sequence"/>
</dbReference>
<evidence type="ECO:0000256" key="4">
    <source>
        <dbReference type="ARBA" id="ARBA00022448"/>
    </source>
</evidence>
<evidence type="ECO:0000259" key="19">
    <source>
        <dbReference type="PROSITE" id="PS50929"/>
    </source>
</evidence>
<accession>A0A6J8D9K2</accession>
<dbReference type="SMART" id="SM00382">
    <property type="entry name" value="AAA"/>
    <property type="match status" value="2"/>
</dbReference>
<evidence type="ECO:0000256" key="5">
    <source>
        <dbReference type="ARBA" id="ARBA00022475"/>
    </source>
</evidence>
<evidence type="ECO:0000256" key="13">
    <source>
        <dbReference type="ARBA" id="ARBA00023136"/>
    </source>
</evidence>
<dbReference type="PROSITE" id="PS00211">
    <property type="entry name" value="ABC_TRANSPORTER_1"/>
    <property type="match status" value="2"/>
</dbReference>
<dbReference type="SMR" id="A0A6J8D9K2"/>
<evidence type="ECO:0000256" key="8">
    <source>
        <dbReference type="ARBA" id="ARBA00022737"/>
    </source>
</evidence>
<comment type="similarity">
    <text evidence="3">Belongs to the ABC transporter superfamily. ABCC family. Conjugate transporter (TC 3.A.1.208) subfamily.</text>
</comment>
<dbReference type="FunFam" id="3.40.50.300:FF:000293">
    <property type="entry name" value="ATP binding cassette subfamily C member 1"/>
    <property type="match status" value="1"/>
</dbReference>
<keyword evidence="5" id="KW-1003">Cell membrane</keyword>
<dbReference type="Pfam" id="PF24357">
    <property type="entry name" value="TMD0_ABC"/>
    <property type="match status" value="1"/>
</dbReference>
<feature type="transmembrane region" description="Helical" evidence="17">
    <location>
        <begin position="338"/>
        <end position="359"/>
    </location>
</feature>
<dbReference type="FunFam" id="1.20.1560.10:FF:000020">
    <property type="entry name" value="ABC metal ion transporter"/>
    <property type="match status" value="1"/>
</dbReference>
<keyword evidence="8" id="KW-0677">Repeat</keyword>
<reference evidence="20 21" key="1">
    <citation type="submission" date="2020-06" db="EMBL/GenBank/DDBJ databases">
        <authorList>
            <person name="Li R."/>
            <person name="Bekaert M."/>
        </authorList>
    </citation>
    <scope>NUCLEOTIDE SEQUENCE [LARGE SCALE GENOMIC DNA]</scope>
    <source>
        <strain evidence="21">wild</strain>
    </source>
</reference>
<keyword evidence="4" id="KW-0813">Transport</keyword>
<evidence type="ECO:0000313" key="20">
    <source>
        <dbReference type="EMBL" id="CAC5404032.1"/>
    </source>
</evidence>
<dbReference type="InterPro" id="IPR056227">
    <property type="entry name" value="TMD0_ABC"/>
</dbReference>
<dbReference type="InterPro" id="IPR017871">
    <property type="entry name" value="ABC_transporter-like_CS"/>
</dbReference>
<dbReference type="SUPFAM" id="SSF52540">
    <property type="entry name" value="P-loop containing nucleoside triphosphate hydrolases"/>
    <property type="match status" value="2"/>
</dbReference>
<feature type="transmembrane region" description="Helical" evidence="17">
    <location>
        <begin position="170"/>
        <end position="190"/>
    </location>
</feature>
<dbReference type="Pfam" id="PF00664">
    <property type="entry name" value="ABC_membrane"/>
    <property type="match status" value="2"/>
</dbReference>
<dbReference type="GO" id="GO:0000323">
    <property type="term" value="C:lytic vacuole"/>
    <property type="evidence" value="ECO:0007669"/>
    <property type="project" value="UniProtKB-ARBA"/>
</dbReference>
<evidence type="ECO:0000256" key="1">
    <source>
        <dbReference type="ARBA" id="ARBA00004128"/>
    </source>
</evidence>
<evidence type="ECO:0000256" key="6">
    <source>
        <dbReference type="ARBA" id="ARBA00022554"/>
    </source>
</evidence>
<proteinExistence type="inferred from homology"/>
<evidence type="ECO:0000256" key="2">
    <source>
        <dbReference type="ARBA" id="ARBA00004651"/>
    </source>
</evidence>
<feature type="compositionally biased region" description="Basic residues" evidence="16">
    <location>
        <begin position="924"/>
        <end position="937"/>
    </location>
</feature>
<dbReference type="FunFam" id="3.40.50.300:FF:000074">
    <property type="entry name" value="Multidrug resistance-associated protein 5 isoform 1"/>
    <property type="match status" value="1"/>
</dbReference>
<evidence type="ECO:0000256" key="17">
    <source>
        <dbReference type="SAM" id="Phobius"/>
    </source>
</evidence>
<dbReference type="CDD" id="cd18595">
    <property type="entry name" value="ABC_6TM_MRP1_2_3_6_D1_like"/>
    <property type="match status" value="1"/>
</dbReference>
<feature type="domain" description="ABC transporter" evidence="18">
    <location>
        <begin position="1318"/>
        <end position="1552"/>
    </location>
</feature>
<evidence type="ECO:0000256" key="15">
    <source>
        <dbReference type="ARBA" id="ARBA00047523"/>
    </source>
</evidence>
<feature type="transmembrane region" description="Helical" evidence="17">
    <location>
        <begin position="67"/>
        <end position="88"/>
    </location>
</feature>
<name>A0A6J8D9K2_MYTCO</name>
<dbReference type="PANTHER" id="PTHR24223:SF443">
    <property type="entry name" value="MULTIDRUG-RESISTANCE LIKE PROTEIN 1, ISOFORM I"/>
    <property type="match status" value="1"/>
</dbReference>
<dbReference type="GO" id="GO:0005524">
    <property type="term" value="F:ATP binding"/>
    <property type="evidence" value="ECO:0007669"/>
    <property type="project" value="UniProtKB-KW"/>
</dbReference>
<feature type="transmembrane region" description="Helical" evidence="17">
    <location>
        <begin position="1118"/>
        <end position="1135"/>
    </location>
</feature>
<keyword evidence="7 17" id="KW-0812">Transmembrane</keyword>
<feature type="region of interest" description="Disordered" evidence="16">
    <location>
        <begin position="909"/>
        <end position="938"/>
    </location>
</feature>